<sequence length="275" mass="31297">MSTGSTPACAACKYQRRKCSPDCPLAPYFPPHQSKQFLNVHRLFGVSNVLRILRQVNPSLKAEAVSSMVIEANIWEWNPIHGCLGLISMLQSQVENLQFELHQTRNQILIIEQSKHISELHSYEPTKSNLNDGERLHVDAQPHIKSCNQSSGFASPVHWDYMDCQKHESTEMHGLHMFDINEADQNIESPSMFHDVTNKKGNKDVEVDVKEIRVVTTYDYHEAQPCNRDVVYSSYHHTPLSSSSSSSTTMNVLKNETMVDLNTPSTTFFSLTRYD</sequence>
<dbReference type="Proteomes" id="UP000825935">
    <property type="component" value="Chromosome 34"/>
</dbReference>
<dbReference type="PANTHER" id="PTHR31301:SF21">
    <property type="entry name" value="LOB DOMAIN-CONTAINING PROTEIN 27-RELATED"/>
    <property type="match status" value="1"/>
</dbReference>
<reference evidence="3" key="1">
    <citation type="submission" date="2021-08" db="EMBL/GenBank/DDBJ databases">
        <title>WGS assembly of Ceratopteris richardii.</title>
        <authorList>
            <person name="Marchant D.B."/>
            <person name="Chen G."/>
            <person name="Jenkins J."/>
            <person name="Shu S."/>
            <person name="Leebens-Mack J."/>
            <person name="Grimwood J."/>
            <person name="Schmutz J."/>
            <person name="Soltis P."/>
            <person name="Soltis D."/>
            <person name="Chen Z.-H."/>
        </authorList>
    </citation>
    <scope>NUCLEOTIDE SEQUENCE</scope>
    <source>
        <strain evidence="3">Whitten #5841</strain>
        <tissue evidence="3">Leaf</tissue>
    </source>
</reference>
<dbReference type="OMA" id="HESTEMH"/>
<comment type="similarity">
    <text evidence="1">Belongs to the LOB domain-containing protein family.</text>
</comment>
<comment type="caution">
    <text evidence="3">The sequence shown here is derived from an EMBL/GenBank/DDBJ whole genome shotgun (WGS) entry which is preliminary data.</text>
</comment>
<feature type="domain" description="LOB" evidence="2">
    <location>
        <begin position="7"/>
        <end position="108"/>
    </location>
</feature>
<name>A0A8T2QLK7_CERRI</name>
<dbReference type="Pfam" id="PF03195">
    <property type="entry name" value="LOB"/>
    <property type="match status" value="1"/>
</dbReference>
<dbReference type="PROSITE" id="PS50891">
    <property type="entry name" value="LOB"/>
    <property type="match status" value="1"/>
</dbReference>
<evidence type="ECO:0000313" key="4">
    <source>
        <dbReference type="Proteomes" id="UP000825935"/>
    </source>
</evidence>
<dbReference type="PANTHER" id="PTHR31301">
    <property type="entry name" value="LOB DOMAIN-CONTAINING PROTEIN 4-RELATED"/>
    <property type="match status" value="1"/>
</dbReference>
<evidence type="ECO:0000256" key="1">
    <source>
        <dbReference type="ARBA" id="ARBA00005474"/>
    </source>
</evidence>
<dbReference type="OrthoDB" id="1893065at2759"/>
<accession>A0A8T2QLK7</accession>
<dbReference type="AlphaFoldDB" id="A0A8T2QLK7"/>
<evidence type="ECO:0000313" key="3">
    <source>
        <dbReference type="EMBL" id="KAH7284273.1"/>
    </source>
</evidence>
<proteinExistence type="inferred from homology"/>
<organism evidence="3 4">
    <name type="scientific">Ceratopteris richardii</name>
    <name type="common">Triangle waterfern</name>
    <dbReference type="NCBI Taxonomy" id="49495"/>
    <lineage>
        <taxon>Eukaryota</taxon>
        <taxon>Viridiplantae</taxon>
        <taxon>Streptophyta</taxon>
        <taxon>Embryophyta</taxon>
        <taxon>Tracheophyta</taxon>
        <taxon>Polypodiopsida</taxon>
        <taxon>Polypodiidae</taxon>
        <taxon>Polypodiales</taxon>
        <taxon>Pteridineae</taxon>
        <taxon>Pteridaceae</taxon>
        <taxon>Parkerioideae</taxon>
        <taxon>Ceratopteris</taxon>
    </lineage>
</organism>
<keyword evidence="4" id="KW-1185">Reference proteome</keyword>
<evidence type="ECO:0000259" key="2">
    <source>
        <dbReference type="PROSITE" id="PS50891"/>
    </source>
</evidence>
<dbReference type="InterPro" id="IPR004883">
    <property type="entry name" value="LOB"/>
</dbReference>
<protein>
    <recommendedName>
        <fullName evidence="2">LOB domain-containing protein</fullName>
    </recommendedName>
</protein>
<dbReference type="EMBL" id="CM035439">
    <property type="protein sequence ID" value="KAH7284273.1"/>
    <property type="molecule type" value="Genomic_DNA"/>
</dbReference>
<gene>
    <name evidence="3" type="ORF">KP509_34G046200</name>
</gene>